<dbReference type="AlphaFoldDB" id="A0A8C9GDB2"/>
<keyword evidence="4" id="KW-1185">Reference proteome</keyword>
<dbReference type="Ensembl" id="ENSPTET00000001945.1">
    <property type="protein sequence ID" value="ENSPTEP00000001332.1"/>
    <property type="gene ID" value="ENSPTEG00000001454.1"/>
</dbReference>
<evidence type="ECO:0000313" key="3">
    <source>
        <dbReference type="Ensembl" id="ENSPTEP00000001332.1"/>
    </source>
</evidence>
<evidence type="ECO:0000256" key="1">
    <source>
        <dbReference type="ARBA" id="ARBA00004496"/>
    </source>
</evidence>
<name>A0A8C9GDB2_9PRIM</name>
<organism evidence="3 4">
    <name type="scientific">Piliocolobus tephrosceles</name>
    <name type="common">Ugandan red Colobus</name>
    <dbReference type="NCBI Taxonomy" id="591936"/>
    <lineage>
        <taxon>Eukaryota</taxon>
        <taxon>Metazoa</taxon>
        <taxon>Chordata</taxon>
        <taxon>Craniata</taxon>
        <taxon>Vertebrata</taxon>
        <taxon>Euteleostomi</taxon>
        <taxon>Mammalia</taxon>
        <taxon>Eutheria</taxon>
        <taxon>Euarchontoglires</taxon>
        <taxon>Primates</taxon>
        <taxon>Haplorrhini</taxon>
        <taxon>Catarrhini</taxon>
        <taxon>Cercopithecidae</taxon>
        <taxon>Colobinae</taxon>
        <taxon>Piliocolobus</taxon>
    </lineage>
</organism>
<accession>A0A8C9GDB2</accession>
<evidence type="ECO:0000313" key="4">
    <source>
        <dbReference type="Proteomes" id="UP000694416"/>
    </source>
</evidence>
<reference evidence="3" key="1">
    <citation type="submission" date="2025-05" db="UniProtKB">
        <authorList>
            <consortium name="Ensembl"/>
        </authorList>
    </citation>
    <scope>IDENTIFICATION</scope>
</reference>
<sequence length="62" mass="7000">MVHEVLFLHVGQCGNQLGHEFWSNGLKARAILIDTETGVTNEIMKGNIASYFNEFNIFTQQS</sequence>
<dbReference type="GO" id="GO:0005737">
    <property type="term" value="C:cytoplasm"/>
    <property type="evidence" value="ECO:0007669"/>
    <property type="project" value="UniProtKB-SubCell"/>
</dbReference>
<evidence type="ECO:0008006" key="5">
    <source>
        <dbReference type="Google" id="ProtNLM"/>
    </source>
</evidence>
<comment type="subcellular location">
    <subcellularLocation>
        <location evidence="1">Cytoplasm</location>
    </subcellularLocation>
</comment>
<dbReference type="SUPFAM" id="SSF52490">
    <property type="entry name" value="Tubulin nucleotide-binding domain-like"/>
    <property type="match status" value="1"/>
</dbReference>
<protein>
    <recommendedName>
        <fullName evidence="5">Tubulin/FtsZ GTPase domain-containing protein</fullName>
    </recommendedName>
</protein>
<dbReference type="InterPro" id="IPR036525">
    <property type="entry name" value="Tubulin/FtsZ_GTPase_sf"/>
</dbReference>
<evidence type="ECO:0000256" key="2">
    <source>
        <dbReference type="ARBA" id="ARBA00022490"/>
    </source>
</evidence>
<dbReference type="Proteomes" id="UP000694416">
    <property type="component" value="Unplaced"/>
</dbReference>
<keyword evidence="2" id="KW-0963">Cytoplasm</keyword>
<dbReference type="Gene3D" id="3.40.50.1440">
    <property type="entry name" value="Tubulin/FtsZ, GTPase domain"/>
    <property type="match status" value="1"/>
</dbReference>
<dbReference type="Ensembl" id="ENSPTET00000001895.1">
    <property type="protein sequence ID" value="ENSPTEP00000001299.1"/>
    <property type="gene ID" value="ENSPTEG00000001418.1"/>
</dbReference>
<proteinExistence type="predicted"/>